<gene>
    <name evidence="1" type="ORF">UFOPK2370_00783</name>
</gene>
<organism evidence="1">
    <name type="scientific">freshwater metagenome</name>
    <dbReference type="NCBI Taxonomy" id="449393"/>
    <lineage>
        <taxon>unclassified sequences</taxon>
        <taxon>metagenomes</taxon>
        <taxon>ecological metagenomes</taxon>
    </lineage>
</organism>
<evidence type="ECO:0000313" key="1">
    <source>
        <dbReference type="EMBL" id="CAB4688323.1"/>
    </source>
</evidence>
<name>A0A6J6NVL2_9ZZZZ</name>
<reference evidence="1" key="1">
    <citation type="submission" date="2020-05" db="EMBL/GenBank/DDBJ databases">
        <authorList>
            <person name="Chiriac C."/>
            <person name="Salcher M."/>
            <person name="Ghai R."/>
            <person name="Kavagutti S V."/>
        </authorList>
    </citation>
    <scope>NUCLEOTIDE SEQUENCE</scope>
</reference>
<accession>A0A6J6NVL2</accession>
<dbReference type="EMBL" id="CAEZXK010000017">
    <property type="protein sequence ID" value="CAB4688323.1"/>
    <property type="molecule type" value="Genomic_DNA"/>
</dbReference>
<proteinExistence type="predicted"/>
<dbReference type="AlphaFoldDB" id="A0A6J6NVL2"/>
<sequence>MRQAELGADGANPILEKCAKWLAKLELQTVGQAADVVMALDASGCAAARLDHIRIKGALHQKLDWSVVGSGLGNQGRLGLFEGANELATDDLALGLWVGNTLERV</sequence>
<protein>
    <submittedName>
        <fullName evidence="1">Unannotated protein</fullName>
    </submittedName>
</protein>